<gene>
    <name evidence="1" type="ORF">S01H1_52325</name>
</gene>
<feature type="non-terminal residue" evidence="1">
    <location>
        <position position="33"/>
    </location>
</feature>
<name>X0VST4_9ZZZZ</name>
<sequence length="33" mass="3642">MRKTLPLSKVKARLQAVIDSDRKSAENMRNAGG</sequence>
<proteinExistence type="predicted"/>
<evidence type="ECO:0000313" key="1">
    <source>
        <dbReference type="EMBL" id="GAG15498.1"/>
    </source>
</evidence>
<organism evidence="1">
    <name type="scientific">marine sediment metagenome</name>
    <dbReference type="NCBI Taxonomy" id="412755"/>
    <lineage>
        <taxon>unclassified sequences</taxon>
        <taxon>metagenomes</taxon>
        <taxon>ecological metagenomes</taxon>
    </lineage>
</organism>
<dbReference type="EMBL" id="BARS01033815">
    <property type="protein sequence ID" value="GAG15498.1"/>
    <property type="molecule type" value="Genomic_DNA"/>
</dbReference>
<accession>X0VST4</accession>
<reference evidence="1" key="1">
    <citation type="journal article" date="2014" name="Front. Microbiol.">
        <title>High frequency of phylogenetically diverse reductive dehalogenase-homologous genes in deep subseafloor sedimentary metagenomes.</title>
        <authorList>
            <person name="Kawai M."/>
            <person name="Futagami T."/>
            <person name="Toyoda A."/>
            <person name="Takaki Y."/>
            <person name="Nishi S."/>
            <person name="Hori S."/>
            <person name="Arai W."/>
            <person name="Tsubouchi T."/>
            <person name="Morono Y."/>
            <person name="Uchiyama I."/>
            <person name="Ito T."/>
            <person name="Fujiyama A."/>
            <person name="Inagaki F."/>
            <person name="Takami H."/>
        </authorList>
    </citation>
    <scope>NUCLEOTIDE SEQUENCE</scope>
    <source>
        <strain evidence="1">Expedition CK06-06</strain>
    </source>
</reference>
<dbReference type="AlphaFoldDB" id="X0VST4"/>
<protein>
    <submittedName>
        <fullName evidence="1">Uncharacterized protein</fullName>
    </submittedName>
</protein>
<comment type="caution">
    <text evidence="1">The sequence shown here is derived from an EMBL/GenBank/DDBJ whole genome shotgun (WGS) entry which is preliminary data.</text>
</comment>